<accession>A0A6M3K0H1</accession>
<sequence>MAYLSQDENWDDILSAIDEVYASPVSDKSPNFGDDLAFQSWYADWASKTGISPDPDDPLHKYDYRKAYSAGVEPQISPEDNKYHWPSEFKADDHPNRYVNGMDTKYDIPESESRAIQSVFAGPSAQTPPASAPPTGQTGALPTGSAEGPTPDRTILGTAGDIGVSAAKGIVALGESLVGLTDIPTLGHTGKLAKEYLGYDPKLTQETLDSLYSDAQKAANKRVQDVKGFVNTAVTMINNPSTIADAAIQSFPMMLGGAGAARALVSGGVKISPMVAAALFEGVLSSGSSAEQMRQQTEDGLLTLKQALSSVASGAGTAAFALAGGRVARRLGFADVDTLLAGGKGNVTKNGIIKRIIGGGISEGVFEELPQSVQEQIWQNAAMDKPLMEGALEAGATGMLTGFVMGGGANVFTGGEAAVEKPPAPTAETDLSIPTPESIKSGFEAKTYTPEDLADIKALWGDNPDVVKAVDELLGIAPAAETVKEPIPEPLKPESVKYDEKAALTPEKVEAKPGLFPAQTEEEGKAMEAEIKAQRAPKPEPPAKADIVPAATDRVAKLATDNQAEINAITEFDKKEEARQKLESIAETSKQRESRRTAELQSYLRTYFGERPTQNEQRIEAEKVAGDQAKKAGIIEHGGWTGTVYRGVGEKPSDAGDLGIGEYNTTSESSAKQYGKVTKKTITLKNPLKLTSEDASALAEKYKTLKGSETERKTAATKLSNDLRKQGYDGIVVDKYDTAGTTVVKFPVPPTKMEEDAQFKAWQTAAENRGYTPAEIKESYDFVQQEQEDKAIKAWENKAKLDEETISKEPLYHTGYNKSQLDSTKVSISAIEDDGTIITVRATDKSAPSASEALTDIDNQMETYYSLLDCLS</sequence>
<evidence type="ECO:0000313" key="2">
    <source>
        <dbReference type="EMBL" id="QJA75896.1"/>
    </source>
</evidence>
<dbReference type="AlphaFoldDB" id="A0A6M3K0H1"/>
<feature type="compositionally biased region" description="Low complexity" evidence="1">
    <location>
        <begin position="122"/>
        <end position="140"/>
    </location>
</feature>
<proteinExistence type="predicted"/>
<organism evidence="2">
    <name type="scientific">viral metagenome</name>
    <dbReference type="NCBI Taxonomy" id="1070528"/>
    <lineage>
        <taxon>unclassified sequences</taxon>
        <taxon>metagenomes</taxon>
        <taxon>organismal metagenomes</taxon>
    </lineage>
</organism>
<gene>
    <name evidence="2" type="ORF">MM415A01666_0009</name>
</gene>
<name>A0A6M3K0H1_9ZZZZ</name>
<protein>
    <submittedName>
        <fullName evidence="2">Uncharacterized protein</fullName>
    </submittedName>
</protein>
<dbReference type="EMBL" id="MT142191">
    <property type="protein sequence ID" value="QJA75896.1"/>
    <property type="molecule type" value="Genomic_DNA"/>
</dbReference>
<evidence type="ECO:0000256" key="1">
    <source>
        <dbReference type="SAM" id="MobiDB-lite"/>
    </source>
</evidence>
<reference evidence="2" key="1">
    <citation type="submission" date="2020-03" db="EMBL/GenBank/DDBJ databases">
        <title>The deep terrestrial virosphere.</title>
        <authorList>
            <person name="Holmfeldt K."/>
            <person name="Nilsson E."/>
            <person name="Simone D."/>
            <person name="Lopez-Fernandez M."/>
            <person name="Wu X."/>
            <person name="de Brujin I."/>
            <person name="Lundin D."/>
            <person name="Andersson A."/>
            <person name="Bertilsson S."/>
            <person name="Dopson M."/>
        </authorList>
    </citation>
    <scope>NUCLEOTIDE SEQUENCE</scope>
    <source>
        <strain evidence="2">MM415A01666</strain>
    </source>
</reference>
<feature type="region of interest" description="Disordered" evidence="1">
    <location>
        <begin position="122"/>
        <end position="157"/>
    </location>
</feature>